<dbReference type="KEGG" id="mxe:MYXE_19390"/>
<organism evidence="1 2">
    <name type="scientific">Mycobacterium xenopi</name>
    <dbReference type="NCBI Taxonomy" id="1789"/>
    <lineage>
        <taxon>Bacteria</taxon>
        <taxon>Bacillati</taxon>
        <taxon>Actinomycetota</taxon>
        <taxon>Actinomycetes</taxon>
        <taxon>Mycobacteriales</taxon>
        <taxon>Mycobacteriaceae</taxon>
        <taxon>Mycobacterium</taxon>
    </lineage>
</organism>
<sequence>MPNAAVAGLIAQRLPEGLLHPGDPNANQPAKLIPLPGLRSTGIPPEMAKQFAAQAGLPSHDVPKLIGEAIVYLLETEGFAIIPSTELEQLRTQAADAPDGTRIISVHCRCDTTRSKPLIHLTVDKTDQVITDGKALLQGLAKRGADCPHETR</sequence>
<proteinExistence type="predicted"/>
<evidence type="ECO:0000313" key="2">
    <source>
        <dbReference type="Proteomes" id="UP000464624"/>
    </source>
</evidence>
<accession>A0AAD1M0M3</accession>
<dbReference type="RefSeq" id="WP_085193427.1">
    <property type="nucleotide sequence ID" value="NZ_AP022314.1"/>
</dbReference>
<dbReference type="EMBL" id="AP022314">
    <property type="protein sequence ID" value="BBU22149.1"/>
    <property type="molecule type" value="Genomic_DNA"/>
</dbReference>
<protein>
    <submittedName>
        <fullName evidence="1">Uncharacterized protein</fullName>
    </submittedName>
</protein>
<evidence type="ECO:0000313" key="1">
    <source>
        <dbReference type="EMBL" id="BBU22149.1"/>
    </source>
</evidence>
<reference evidence="1 2" key="1">
    <citation type="submission" date="2019-12" db="EMBL/GenBank/DDBJ databases">
        <title>Complete genome sequence of Mycolicibacterium xenopi str. JCM15661T.</title>
        <authorList>
            <person name="Yoshida M."/>
            <person name="Fukano H."/>
            <person name="Asakura T."/>
            <person name="Hoshino Y."/>
        </authorList>
    </citation>
    <scope>NUCLEOTIDE SEQUENCE [LARGE SCALE GENOMIC DNA]</scope>
    <source>
        <strain evidence="1 2">JCM 15661T</strain>
    </source>
</reference>
<dbReference type="Proteomes" id="UP000464624">
    <property type="component" value="Chromosome"/>
</dbReference>
<dbReference type="AlphaFoldDB" id="A0AAD1M0M3"/>
<gene>
    <name evidence="1" type="ORF">MYXE_19390</name>
</gene>
<name>A0AAD1M0M3_MYCXE</name>